<gene>
    <name evidence="2" type="ORF">AVDCRST_MAG50-603</name>
</gene>
<proteinExistence type="predicted"/>
<feature type="compositionally biased region" description="Basic residues" evidence="1">
    <location>
        <begin position="35"/>
        <end position="44"/>
    </location>
</feature>
<sequence length="209" mass="22072">GRCRLLLGPRLPVGVADVALGRERDGGAADGGRLAVHRPPHRQRGPGLREGVPARLRARSHPGPRAPAGGRGAAGRSRARGRPAVLHRRGDGAAPGTTARGVRRAGRVRAGAGRAGASHPVRGRRAGQQLRHRDPRGDEARARAHGGQHRHTGADLRPARRSELLRPRDQPGAHGRSGGRAVGRSRGPRLEPPLQRAQAITARPPPVRL</sequence>
<feature type="compositionally biased region" description="Basic and acidic residues" evidence="1">
    <location>
        <begin position="131"/>
        <end position="142"/>
    </location>
</feature>
<evidence type="ECO:0000256" key="1">
    <source>
        <dbReference type="SAM" id="MobiDB-lite"/>
    </source>
</evidence>
<accession>A0A6J4HHG6</accession>
<feature type="compositionally biased region" description="Low complexity" evidence="1">
    <location>
        <begin position="108"/>
        <end position="117"/>
    </location>
</feature>
<feature type="compositionally biased region" description="Basic residues" evidence="1">
    <location>
        <begin position="77"/>
        <end position="87"/>
    </location>
</feature>
<feature type="non-terminal residue" evidence="2">
    <location>
        <position position="209"/>
    </location>
</feature>
<feature type="compositionally biased region" description="Basic and acidic residues" evidence="1">
    <location>
        <begin position="152"/>
        <end position="171"/>
    </location>
</feature>
<feature type="region of interest" description="Disordered" evidence="1">
    <location>
        <begin position="23"/>
        <end position="209"/>
    </location>
</feature>
<protein>
    <submittedName>
        <fullName evidence="2">Uncharacterized protein</fullName>
    </submittedName>
</protein>
<feature type="non-terminal residue" evidence="2">
    <location>
        <position position="1"/>
    </location>
</feature>
<reference evidence="2" key="1">
    <citation type="submission" date="2020-02" db="EMBL/GenBank/DDBJ databases">
        <authorList>
            <person name="Meier V. D."/>
        </authorList>
    </citation>
    <scope>NUCLEOTIDE SEQUENCE</scope>
    <source>
        <strain evidence="2">AVDCRST_MAG50</strain>
    </source>
</reference>
<dbReference type="EMBL" id="CADCTF010000030">
    <property type="protein sequence ID" value="CAA9221473.1"/>
    <property type="molecule type" value="Genomic_DNA"/>
</dbReference>
<name>A0A6J4HHG6_9ACTN</name>
<evidence type="ECO:0000313" key="2">
    <source>
        <dbReference type="EMBL" id="CAA9221473.1"/>
    </source>
</evidence>
<organism evidence="2">
    <name type="scientific">uncultured Acidimicrobiales bacterium</name>
    <dbReference type="NCBI Taxonomy" id="310071"/>
    <lineage>
        <taxon>Bacteria</taxon>
        <taxon>Bacillati</taxon>
        <taxon>Actinomycetota</taxon>
        <taxon>Acidimicrobiia</taxon>
        <taxon>Acidimicrobiales</taxon>
        <taxon>environmental samples</taxon>
    </lineage>
</organism>
<dbReference type="AlphaFoldDB" id="A0A6J4HHG6"/>